<gene>
    <name evidence="2" type="ORF">EAH73_09350</name>
</gene>
<keyword evidence="3" id="KW-1185">Reference proteome</keyword>
<evidence type="ECO:0000313" key="3">
    <source>
        <dbReference type="Proteomes" id="UP000317646"/>
    </source>
</evidence>
<keyword evidence="1" id="KW-1133">Transmembrane helix</keyword>
<comment type="caution">
    <text evidence="2">The sequence shown here is derived from an EMBL/GenBank/DDBJ whole genome shotgun (WGS) entry which is preliminary data.</text>
</comment>
<organism evidence="2 3">
    <name type="scientific">Hymenobacter nivis</name>
    <dbReference type="NCBI Taxonomy" id="1850093"/>
    <lineage>
        <taxon>Bacteria</taxon>
        <taxon>Pseudomonadati</taxon>
        <taxon>Bacteroidota</taxon>
        <taxon>Cytophagia</taxon>
        <taxon>Cytophagales</taxon>
        <taxon>Hymenobacteraceae</taxon>
        <taxon>Hymenobacter</taxon>
    </lineage>
</organism>
<accession>A0A502GX63</accession>
<evidence type="ECO:0000256" key="1">
    <source>
        <dbReference type="SAM" id="Phobius"/>
    </source>
</evidence>
<dbReference type="EMBL" id="RCYZ01000003">
    <property type="protein sequence ID" value="TPG66591.1"/>
    <property type="molecule type" value="Genomic_DNA"/>
</dbReference>
<evidence type="ECO:0000313" key="2">
    <source>
        <dbReference type="EMBL" id="TPG66591.1"/>
    </source>
</evidence>
<keyword evidence="1" id="KW-0812">Transmembrane</keyword>
<protein>
    <submittedName>
        <fullName evidence="2">Uncharacterized protein</fullName>
    </submittedName>
</protein>
<sequence>MIQYGLAGACLLLGLGLVAAAWRRPSRRQRGLRALAGALAAAALWLTAYPPQRAVPAARAEAIVLTPGYQPDTLAQLRRWLGAGTPVWRYAGAPGPAGARPLGSLLALAEQRPALRRVHVLGEGLPAAALPQLGALAVQVHAAPAFAGFATATWPRRVQLGEPLLVEGTAAGAAGAPAWASLRADGAGRDSVRVPAGGGPFRLRYRPKAAGLARYQLVLRQAGQAVRAEPVPLEVTAAPRPPVLLLSAAPSFEFKFLKNHLAGQPRAVAVRTGVSRGLTQTEFLNQPAQDLGRLTPALLARYAVVVADVASLASLSAAENQALRGALQAGRLGLVLLADAAPLPAATPARADFAVVPRPAAVAPQLLAWPDAPAAVRAPLPATLRPGATLQPLVQGPSAALVAAKRRFGLGAVVVSVVPETFRWALAGQDAGYASFWNRLLAAATPAAPAAATWRVATAWPKTQNATGLQLAAGTFPGTPPTVRALAGGPAVALPLRQDPRLPEWSTAVFWPAAAGWHQVQGPGKASFSFYVFEPGDWQGPEAQQRRLAAAQRATAAPGAALAAADAVQEPWPAGWFFGLFLLAAGYLWLEEKL</sequence>
<proteinExistence type="predicted"/>
<dbReference type="AlphaFoldDB" id="A0A502GX63"/>
<name>A0A502GX63_9BACT</name>
<reference evidence="2 3" key="1">
    <citation type="journal article" date="2019" name="Environ. Microbiol.">
        <title>Species interactions and distinct microbial communities in high Arctic permafrost affected cryosols are associated with the CH4 and CO2 gas fluxes.</title>
        <authorList>
            <person name="Altshuler I."/>
            <person name="Hamel J."/>
            <person name="Turney S."/>
            <person name="Magnuson E."/>
            <person name="Levesque R."/>
            <person name="Greer C."/>
            <person name="Whyte L.G."/>
        </authorList>
    </citation>
    <scope>NUCLEOTIDE SEQUENCE [LARGE SCALE GENOMIC DNA]</scope>
    <source>
        <strain evidence="2 3">S9.2P</strain>
    </source>
</reference>
<dbReference type="Proteomes" id="UP000317646">
    <property type="component" value="Unassembled WGS sequence"/>
</dbReference>
<keyword evidence="1" id="KW-0472">Membrane</keyword>
<feature type="transmembrane region" description="Helical" evidence="1">
    <location>
        <begin position="572"/>
        <end position="590"/>
    </location>
</feature>